<dbReference type="Gene3D" id="3.40.50.2300">
    <property type="match status" value="1"/>
</dbReference>
<sequence>MSRKVGGTGLGLTISRQLVSLMGGEMSVESTPGRGSTFRFNAWFGRTGNPPENIEMEIAAPPADLPKGARILVVEDNETNQIVAKGMLQKLGCRPQIAIDGAQADAATAREQFDAILMDCQLPLLDGNQATQEIRRLEAERNRPPVPIIALTAHAIAGERERCLEARMNDYLSKPFSDNQLKEILGRWLPAR</sequence>
<keyword evidence="3 5" id="KW-0597">Phosphoprotein</keyword>
<keyword evidence="8" id="KW-1185">Reference proteome</keyword>
<dbReference type="InterPro" id="IPR036890">
    <property type="entry name" value="HATPase_C_sf"/>
</dbReference>
<dbReference type="GO" id="GO:0000160">
    <property type="term" value="P:phosphorelay signal transduction system"/>
    <property type="evidence" value="ECO:0007669"/>
    <property type="project" value="UniProtKB-KW"/>
</dbReference>
<protein>
    <recommendedName>
        <fullName evidence="2">histidine kinase</fullName>
        <ecNumber evidence="2">2.7.13.3</ecNumber>
    </recommendedName>
</protein>
<dbReference type="SUPFAM" id="SSF55874">
    <property type="entry name" value="ATPase domain of HSP90 chaperone/DNA topoisomerase II/histidine kinase"/>
    <property type="match status" value="1"/>
</dbReference>
<dbReference type="GO" id="GO:0004673">
    <property type="term" value="F:protein histidine kinase activity"/>
    <property type="evidence" value="ECO:0007669"/>
    <property type="project" value="UniProtKB-EC"/>
</dbReference>
<dbReference type="CDD" id="cd17546">
    <property type="entry name" value="REC_hyHK_CKI1_RcsC-like"/>
    <property type="match status" value="1"/>
</dbReference>
<name>A0A1M7Y4S6_9BACT</name>
<accession>A0A1M7Y4S6</accession>
<organism evidence="7 8">
    <name type="scientific">Desulfopila aestuarii DSM 18488</name>
    <dbReference type="NCBI Taxonomy" id="1121416"/>
    <lineage>
        <taxon>Bacteria</taxon>
        <taxon>Pseudomonadati</taxon>
        <taxon>Thermodesulfobacteriota</taxon>
        <taxon>Desulfobulbia</taxon>
        <taxon>Desulfobulbales</taxon>
        <taxon>Desulfocapsaceae</taxon>
        <taxon>Desulfopila</taxon>
    </lineage>
</organism>
<dbReference type="InterPro" id="IPR011006">
    <property type="entry name" value="CheY-like_superfamily"/>
</dbReference>
<dbReference type="AlphaFoldDB" id="A0A1M7Y4S6"/>
<dbReference type="InterPro" id="IPR001789">
    <property type="entry name" value="Sig_transdc_resp-reg_receiver"/>
</dbReference>
<dbReference type="EC" id="2.7.13.3" evidence="2"/>
<dbReference type="OrthoDB" id="9816343at2"/>
<dbReference type="Gene3D" id="3.30.565.10">
    <property type="entry name" value="Histidine kinase-like ATPase, C-terminal domain"/>
    <property type="match status" value="1"/>
</dbReference>
<dbReference type="EMBL" id="FRFE01000007">
    <property type="protein sequence ID" value="SHO47274.1"/>
    <property type="molecule type" value="Genomic_DNA"/>
</dbReference>
<evidence type="ECO:0000256" key="5">
    <source>
        <dbReference type="PROSITE-ProRule" id="PRU00169"/>
    </source>
</evidence>
<dbReference type="Pfam" id="PF00072">
    <property type="entry name" value="Response_reg"/>
    <property type="match status" value="1"/>
</dbReference>
<dbReference type="PROSITE" id="PS50110">
    <property type="entry name" value="RESPONSE_REGULATORY"/>
    <property type="match status" value="1"/>
</dbReference>
<evidence type="ECO:0000313" key="7">
    <source>
        <dbReference type="EMBL" id="SHO47274.1"/>
    </source>
</evidence>
<evidence type="ECO:0000256" key="4">
    <source>
        <dbReference type="ARBA" id="ARBA00023012"/>
    </source>
</evidence>
<evidence type="ECO:0000259" key="6">
    <source>
        <dbReference type="PROSITE" id="PS50110"/>
    </source>
</evidence>
<dbReference type="Proteomes" id="UP000184603">
    <property type="component" value="Unassembled WGS sequence"/>
</dbReference>
<evidence type="ECO:0000256" key="1">
    <source>
        <dbReference type="ARBA" id="ARBA00000085"/>
    </source>
</evidence>
<evidence type="ECO:0000256" key="2">
    <source>
        <dbReference type="ARBA" id="ARBA00012438"/>
    </source>
</evidence>
<dbReference type="SUPFAM" id="SSF52172">
    <property type="entry name" value="CheY-like"/>
    <property type="match status" value="1"/>
</dbReference>
<dbReference type="InterPro" id="IPR003594">
    <property type="entry name" value="HATPase_dom"/>
</dbReference>
<dbReference type="PRINTS" id="PR00344">
    <property type="entry name" value="BCTRLSENSOR"/>
</dbReference>
<comment type="catalytic activity">
    <reaction evidence="1">
        <text>ATP + protein L-histidine = ADP + protein N-phospho-L-histidine.</text>
        <dbReference type="EC" id="2.7.13.3"/>
    </reaction>
</comment>
<dbReference type="InterPro" id="IPR004358">
    <property type="entry name" value="Sig_transdc_His_kin-like_C"/>
</dbReference>
<evidence type="ECO:0000256" key="3">
    <source>
        <dbReference type="ARBA" id="ARBA00022553"/>
    </source>
</evidence>
<dbReference type="SMART" id="SM00448">
    <property type="entry name" value="REC"/>
    <property type="match status" value="1"/>
</dbReference>
<feature type="modified residue" description="4-aspartylphosphate" evidence="5">
    <location>
        <position position="119"/>
    </location>
</feature>
<gene>
    <name evidence="7" type="ORF">SAMN02745220_01807</name>
</gene>
<feature type="domain" description="Response regulatory" evidence="6">
    <location>
        <begin position="70"/>
        <end position="189"/>
    </location>
</feature>
<keyword evidence="4" id="KW-0902">Two-component regulatory system</keyword>
<dbReference type="Pfam" id="PF02518">
    <property type="entry name" value="HATPase_c"/>
    <property type="match status" value="1"/>
</dbReference>
<dbReference type="PANTHER" id="PTHR45339:SF1">
    <property type="entry name" value="HYBRID SIGNAL TRANSDUCTION HISTIDINE KINASE J"/>
    <property type="match status" value="1"/>
</dbReference>
<evidence type="ECO:0000313" key="8">
    <source>
        <dbReference type="Proteomes" id="UP000184603"/>
    </source>
</evidence>
<dbReference type="PANTHER" id="PTHR45339">
    <property type="entry name" value="HYBRID SIGNAL TRANSDUCTION HISTIDINE KINASE J"/>
    <property type="match status" value="1"/>
</dbReference>
<reference evidence="7 8" key="1">
    <citation type="submission" date="2016-12" db="EMBL/GenBank/DDBJ databases">
        <authorList>
            <person name="Song W.-J."/>
            <person name="Kurnit D.M."/>
        </authorList>
    </citation>
    <scope>NUCLEOTIDE SEQUENCE [LARGE SCALE GENOMIC DNA]</scope>
    <source>
        <strain evidence="7 8">DSM 18488</strain>
    </source>
</reference>
<proteinExistence type="predicted"/>
<dbReference type="STRING" id="1121416.SAMN02745220_01807"/>